<organism evidence="3 4">
    <name type="scientific">Photinus pyralis</name>
    <name type="common">Common eastern firefly</name>
    <name type="synonym">Lampyris pyralis</name>
    <dbReference type="NCBI Taxonomy" id="7054"/>
    <lineage>
        <taxon>Eukaryota</taxon>
        <taxon>Metazoa</taxon>
        <taxon>Ecdysozoa</taxon>
        <taxon>Arthropoda</taxon>
        <taxon>Hexapoda</taxon>
        <taxon>Insecta</taxon>
        <taxon>Pterygota</taxon>
        <taxon>Neoptera</taxon>
        <taxon>Endopterygota</taxon>
        <taxon>Coleoptera</taxon>
        <taxon>Polyphaga</taxon>
        <taxon>Elateriformia</taxon>
        <taxon>Elateroidea</taxon>
        <taxon>Lampyridae</taxon>
        <taxon>Lampyrinae</taxon>
        <taxon>Photinus</taxon>
    </lineage>
</organism>
<dbReference type="EMBL" id="VVIM01000005">
    <property type="protein sequence ID" value="KAB0799702.1"/>
    <property type="molecule type" value="Genomic_DNA"/>
</dbReference>
<accession>A0A5N4AQS3</accession>
<evidence type="ECO:0000313" key="3">
    <source>
        <dbReference type="EMBL" id="KAB0799702.1"/>
    </source>
</evidence>
<comment type="caution">
    <text evidence="3">The sequence shown here is derived from an EMBL/GenBank/DDBJ whole genome shotgun (WGS) entry which is preliminary data.</text>
</comment>
<keyword evidence="4" id="KW-1185">Reference proteome</keyword>
<proteinExistence type="predicted"/>
<dbReference type="Pfam" id="PF15886">
    <property type="entry name" value="CBM39"/>
    <property type="match status" value="1"/>
</dbReference>
<evidence type="ECO:0000259" key="2">
    <source>
        <dbReference type="PROSITE" id="PS51969"/>
    </source>
</evidence>
<dbReference type="Proteomes" id="UP000327044">
    <property type="component" value="Unassembled WGS sequence"/>
</dbReference>
<dbReference type="GO" id="GO:0030246">
    <property type="term" value="F:carbohydrate binding"/>
    <property type="evidence" value="ECO:0007669"/>
    <property type="project" value="InterPro"/>
</dbReference>
<evidence type="ECO:0000256" key="1">
    <source>
        <dbReference type="SAM" id="SignalP"/>
    </source>
</evidence>
<dbReference type="Gene3D" id="2.60.40.2140">
    <property type="entry name" value="Beta-1,3-glucan-recognition protein, N-terminal domain"/>
    <property type="match status" value="1"/>
</dbReference>
<feature type="domain" description="CBM39" evidence="2">
    <location>
        <begin position="21"/>
        <end position="121"/>
    </location>
</feature>
<feature type="chain" id="PRO_5024379329" description="CBM39 domain-containing protein" evidence="1">
    <location>
        <begin position="21"/>
        <end position="259"/>
    </location>
</feature>
<reference evidence="3 4" key="1">
    <citation type="journal article" date="2018" name="Elife">
        <title>Firefly genomes illuminate parallel origins of bioluminescence in beetles.</title>
        <authorList>
            <person name="Fallon T.R."/>
            <person name="Lower S.E."/>
            <person name="Chang C.H."/>
            <person name="Bessho-Uehara M."/>
            <person name="Martin G.J."/>
            <person name="Bewick A.J."/>
            <person name="Behringer M."/>
            <person name="Debat H.J."/>
            <person name="Wong I."/>
            <person name="Day J.C."/>
            <person name="Suvorov A."/>
            <person name="Silva C.J."/>
            <person name="Stanger-Hall K.F."/>
            <person name="Hall D.W."/>
            <person name="Schmitz R.J."/>
            <person name="Nelson D.R."/>
            <person name="Lewis S.M."/>
            <person name="Shigenobu S."/>
            <person name="Bybee S.M."/>
            <person name="Larracuente A.M."/>
            <person name="Oba Y."/>
            <person name="Weng J.K."/>
        </authorList>
    </citation>
    <scope>NUCLEOTIDE SEQUENCE [LARGE SCALE GENOMIC DNA]</scope>
    <source>
        <strain evidence="3">1611_PpyrPB1</strain>
        <tissue evidence="3">Whole body</tissue>
    </source>
</reference>
<name>A0A5N4AQS3_PHOPY</name>
<protein>
    <recommendedName>
        <fullName evidence="2">CBM39 domain-containing protein</fullName>
    </recommendedName>
</protein>
<gene>
    <name evidence="3" type="ORF">PPYR_07582</name>
</gene>
<dbReference type="InterPro" id="IPR043030">
    <property type="entry name" value="BGBP_N_sf"/>
</dbReference>
<keyword evidence="1" id="KW-0732">Signal</keyword>
<sequence length="259" mass="28947">MSSSVLVISIGLIVTQCCQCYTVPKPEILVYKPRGFSVSIPDETGIRLFAFHGKINKVIQNLHPGDLTKEVKYPVNGKWIFHDERTKLKVGDTIHYWMFVVKDAHGYSLDSTSFTVTDLVENASTNSEMPTRIGNPNGMCSNEINTICLQSLFNVTQSFGQLQSYVVTLKKKSEQLRNFIEQSPSARKMTISGRIPLEGLASSTVAFLLREKLDINVVVVSAERHFDGSIAFEVPTIDDKLEILEAAKSKLAYTKIFVH</sequence>
<dbReference type="AlphaFoldDB" id="A0A5N4AQS3"/>
<feature type="signal peptide" evidence="1">
    <location>
        <begin position="1"/>
        <end position="20"/>
    </location>
</feature>
<dbReference type="PROSITE" id="PS51969">
    <property type="entry name" value="CBM39"/>
    <property type="match status" value="1"/>
</dbReference>
<dbReference type="InterPro" id="IPR031756">
    <property type="entry name" value="BGBP_N"/>
</dbReference>
<dbReference type="OrthoDB" id="4781at2759"/>
<dbReference type="InParanoid" id="A0A5N4AQS3"/>
<evidence type="ECO:0000313" key="4">
    <source>
        <dbReference type="Proteomes" id="UP000327044"/>
    </source>
</evidence>